<keyword evidence="2" id="KW-1185">Reference proteome</keyword>
<protein>
    <submittedName>
        <fullName evidence="1">Uncharacterized protein</fullName>
    </submittedName>
</protein>
<evidence type="ECO:0000313" key="2">
    <source>
        <dbReference type="Proteomes" id="UP000485058"/>
    </source>
</evidence>
<organism evidence="1 2">
    <name type="scientific">Haematococcus lacustris</name>
    <name type="common">Green alga</name>
    <name type="synonym">Haematococcus pluvialis</name>
    <dbReference type="NCBI Taxonomy" id="44745"/>
    <lineage>
        <taxon>Eukaryota</taxon>
        <taxon>Viridiplantae</taxon>
        <taxon>Chlorophyta</taxon>
        <taxon>core chlorophytes</taxon>
        <taxon>Chlorophyceae</taxon>
        <taxon>CS clade</taxon>
        <taxon>Chlamydomonadales</taxon>
        <taxon>Haematococcaceae</taxon>
        <taxon>Haematococcus</taxon>
    </lineage>
</organism>
<sequence>MIKSTASENLPCSRATPTLFLAPIKPHLQHLAAASSAGTSLVANLKHITVTLATWDAVWEVYLDPKWAQQRLRLYGAQDWTLEQFFKKLEEEMAELSIKRHRRAKQLVVFFGAASIGTRGGWGGDAVLRACRKVVLEPAA</sequence>
<dbReference type="EMBL" id="BLLF01000024">
    <property type="protein sequence ID" value="GFH06138.1"/>
    <property type="molecule type" value="Genomic_DNA"/>
</dbReference>
<accession>A0A699YE74</accession>
<gene>
    <name evidence="1" type="ORF">HaLaN_00717</name>
</gene>
<evidence type="ECO:0000313" key="1">
    <source>
        <dbReference type="EMBL" id="GFH06138.1"/>
    </source>
</evidence>
<dbReference type="AlphaFoldDB" id="A0A699YE74"/>
<dbReference type="Proteomes" id="UP000485058">
    <property type="component" value="Unassembled WGS sequence"/>
</dbReference>
<reference evidence="1 2" key="1">
    <citation type="submission" date="2020-02" db="EMBL/GenBank/DDBJ databases">
        <title>Draft genome sequence of Haematococcus lacustris strain NIES-144.</title>
        <authorList>
            <person name="Morimoto D."/>
            <person name="Nakagawa S."/>
            <person name="Yoshida T."/>
            <person name="Sawayama S."/>
        </authorList>
    </citation>
    <scope>NUCLEOTIDE SEQUENCE [LARGE SCALE GENOMIC DNA]</scope>
    <source>
        <strain evidence="1 2">NIES-144</strain>
    </source>
</reference>
<name>A0A699YE74_HAELA</name>
<comment type="caution">
    <text evidence="1">The sequence shown here is derived from an EMBL/GenBank/DDBJ whole genome shotgun (WGS) entry which is preliminary data.</text>
</comment>
<proteinExistence type="predicted"/>